<dbReference type="Proteomes" id="UP000829364">
    <property type="component" value="Chromosome 4"/>
</dbReference>
<dbReference type="RefSeq" id="XP_047842172.1">
    <property type="nucleotide sequence ID" value="XM_047986192.1"/>
</dbReference>
<dbReference type="InterPro" id="IPR001144">
    <property type="entry name" value="Enterotoxin_A"/>
</dbReference>
<evidence type="ECO:0000256" key="1">
    <source>
        <dbReference type="ARBA" id="ARBA00022656"/>
    </source>
</evidence>
<reference evidence="5" key="1">
    <citation type="submission" date="2021-11" db="EMBL/GenBank/DDBJ databases">
        <title>Purpureocillium_takamizusanense_genome.</title>
        <authorList>
            <person name="Nguyen N.-H."/>
        </authorList>
    </citation>
    <scope>NUCLEOTIDE SEQUENCE</scope>
    <source>
        <strain evidence="5">PT3</strain>
    </source>
</reference>
<keyword evidence="1" id="KW-0800">Toxin</keyword>
<keyword evidence="6" id="KW-1185">Reference proteome</keyword>
<dbReference type="Pfam" id="PF01375">
    <property type="entry name" value="Enterotoxin_a"/>
    <property type="match status" value="1"/>
</dbReference>
<dbReference type="GO" id="GO:0090729">
    <property type="term" value="F:toxin activity"/>
    <property type="evidence" value="ECO:0007669"/>
    <property type="project" value="UniProtKB-KW"/>
</dbReference>
<dbReference type="KEGG" id="ptkz:JDV02_004946"/>
<gene>
    <name evidence="5" type="ORF">JDV02_004946</name>
</gene>
<evidence type="ECO:0000256" key="4">
    <source>
        <dbReference type="ARBA" id="ARBA00023157"/>
    </source>
</evidence>
<dbReference type="SUPFAM" id="SSF56399">
    <property type="entry name" value="ADP-ribosylation"/>
    <property type="match status" value="1"/>
</dbReference>
<keyword evidence="2" id="KW-0732">Signal</keyword>
<dbReference type="EMBL" id="CP086357">
    <property type="protein sequence ID" value="UNI18691.1"/>
    <property type="molecule type" value="Genomic_DNA"/>
</dbReference>
<organism evidence="5 6">
    <name type="scientific">Purpureocillium takamizusanense</name>
    <dbReference type="NCBI Taxonomy" id="2060973"/>
    <lineage>
        <taxon>Eukaryota</taxon>
        <taxon>Fungi</taxon>
        <taxon>Dikarya</taxon>
        <taxon>Ascomycota</taxon>
        <taxon>Pezizomycotina</taxon>
        <taxon>Sordariomycetes</taxon>
        <taxon>Hypocreomycetidae</taxon>
        <taxon>Hypocreales</taxon>
        <taxon>Ophiocordycipitaceae</taxon>
        <taxon>Purpureocillium</taxon>
    </lineage>
</organism>
<dbReference type="AlphaFoldDB" id="A0A9Q8QGZ3"/>
<dbReference type="OrthoDB" id="4922995at2759"/>
<dbReference type="Gene3D" id="3.90.210.10">
    <property type="entry name" value="Heat-Labile Enterotoxin, subunit A"/>
    <property type="match status" value="1"/>
</dbReference>
<dbReference type="GeneID" id="72066896"/>
<keyword evidence="3" id="KW-0843">Virulence</keyword>
<protein>
    <recommendedName>
        <fullName evidence="7">Heat-labile enterotoxin</fullName>
    </recommendedName>
</protein>
<keyword evidence="4" id="KW-1015">Disulfide bond</keyword>
<accession>A0A9Q8QGZ3</accession>
<proteinExistence type="predicted"/>
<evidence type="ECO:0000256" key="2">
    <source>
        <dbReference type="ARBA" id="ARBA00022729"/>
    </source>
</evidence>
<evidence type="ECO:0008006" key="7">
    <source>
        <dbReference type="Google" id="ProtNLM"/>
    </source>
</evidence>
<evidence type="ECO:0000256" key="3">
    <source>
        <dbReference type="ARBA" id="ARBA00023026"/>
    </source>
</evidence>
<evidence type="ECO:0000313" key="5">
    <source>
        <dbReference type="EMBL" id="UNI18691.1"/>
    </source>
</evidence>
<evidence type="ECO:0000313" key="6">
    <source>
        <dbReference type="Proteomes" id="UP000829364"/>
    </source>
</evidence>
<sequence length="676" mass="76005">MGFRLTQFPSTFCLWYKNDIRRLRIAKIKEQKRRGTMMHLARLVTLAICLLWAAGNNNSSAGAVSTKPPRSRHRWPPGYDPGYLIVYRGDNRSPAQIREAGGFRPLPGWQSQERAFVMDNNYRRGAAGCDPDPDPSHVTAYVSLVTSPRVAAGHGRFVYEIRATPNFFLSGDSTSHEVYALGGVQWRQIRRYGQTNRQHAYSEVDMLGNSDYDENLYDHSRLRLLCRVCAFFPSQLQSGEPDGGADEDTSSPARRAAYRLMQTTEIKALAGSFPHTPVPGRFNMHGPFPGARQAPPNSGSERAVSEQLQFFIDLGPQTLSRIFPYGDRLIEEIFEGISWDACPAVNLPHPGPGGSHLRRSLFRTNENDSADGCCQATAALRGNIERLSAGAARNCTSLSALKFGLQLSDQWFAGTWDSLVVAFGAGETHGIASSPNTGFHEWQNIDMQRVFKSDVVPLHHLTKLRGRCADSLTELHLDRLQSENVKSYRPQVQHGVPWVAWSKDIDPSKDWATYIDCSHFKAIEVELRVPKSSSVVVEDLFVNFENEGINRNAVTARTKSFEKDHHVVTVLRRRFSQNPVPVRDIKHFGVYSLPKQEPIASWWKTIGLTVKGHCAGSNNVALFDKYTETRDKPEHRDLMSNDEREILMTDWRWATPETETELGTRAPSDFWLFSGA</sequence>
<name>A0A9Q8QGZ3_9HYPO</name>